<dbReference type="InterPro" id="IPR011009">
    <property type="entry name" value="Kinase-like_dom_sf"/>
</dbReference>
<dbReference type="EMBL" id="MIKF01000006">
    <property type="protein sequence ID" value="RTE84609.1"/>
    <property type="molecule type" value="Genomic_DNA"/>
</dbReference>
<keyword evidence="1" id="KW-0812">Transmembrane</keyword>
<evidence type="ECO:0008006" key="4">
    <source>
        <dbReference type="Google" id="ProtNLM"/>
    </source>
</evidence>
<name>A0A430M9G8_9HYPO</name>
<comment type="caution">
    <text evidence="2">The sequence shown here is derived from an EMBL/GenBank/DDBJ whole genome shotgun (WGS) entry which is preliminary data.</text>
</comment>
<keyword evidence="3" id="KW-1185">Reference proteome</keyword>
<dbReference type="SUPFAM" id="SSF56112">
    <property type="entry name" value="Protein kinase-like (PK-like)"/>
    <property type="match status" value="1"/>
</dbReference>
<gene>
    <name evidence="2" type="ORF">BHE90_000882</name>
</gene>
<dbReference type="AlphaFoldDB" id="A0A430M9G8"/>
<evidence type="ECO:0000313" key="2">
    <source>
        <dbReference type="EMBL" id="RTE84609.1"/>
    </source>
</evidence>
<dbReference type="Proteomes" id="UP000287124">
    <property type="component" value="Unassembled WGS sequence"/>
</dbReference>
<accession>A0A430M9G8</accession>
<reference evidence="2 3" key="1">
    <citation type="submission" date="2017-06" db="EMBL/GenBank/DDBJ databases">
        <title>Comparative genomic analysis of Ambrosia Fusariam Clade fungi.</title>
        <authorList>
            <person name="Stajich J.E."/>
            <person name="Carrillo J."/>
            <person name="Kijimoto T."/>
            <person name="Eskalen A."/>
            <person name="O'Donnell K."/>
            <person name="Kasson M."/>
        </authorList>
    </citation>
    <scope>NUCLEOTIDE SEQUENCE [LARGE SCALE GENOMIC DNA]</scope>
    <source>
        <strain evidence="2 3">UCR1854</strain>
    </source>
</reference>
<sequence length="252" mass="28813">MDDSDGSQPSYEVPKDFLGRKLPYLRTIYFRFGTRIIGATGRASDHCHPNVLRLQIHQTFLGLAIQALISFLPLVLTSRIRSKFPEWCLPEKIVLKVEKDNWKDEFELEKTAYERLKCLQGDIIPQCYGQIEYDGKRALILSDIGGACLATPDGAVLDENDLRLLLDKAITSLTDRHVSHDDTKLDNFHLVTENGKDRIMVVDLEMVDMDLTEDGYAFAARSKVSWLIQQYRQHLDTMEYDGVLLPKRPLKA</sequence>
<feature type="transmembrane region" description="Helical" evidence="1">
    <location>
        <begin position="59"/>
        <end position="76"/>
    </location>
</feature>
<keyword evidence="1" id="KW-1133">Transmembrane helix</keyword>
<protein>
    <recommendedName>
        <fullName evidence="4">Protein kinase domain-containing protein</fullName>
    </recommendedName>
</protein>
<organism evidence="2 3">
    <name type="scientific">Fusarium euwallaceae</name>
    <dbReference type="NCBI Taxonomy" id="1147111"/>
    <lineage>
        <taxon>Eukaryota</taxon>
        <taxon>Fungi</taxon>
        <taxon>Dikarya</taxon>
        <taxon>Ascomycota</taxon>
        <taxon>Pezizomycotina</taxon>
        <taxon>Sordariomycetes</taxon>
        <taxon>Hypocreomycetidae</taxon>
        <taxon>Hypocreales</taxon>
        <taxon>Nectriaceae</taxon>
        <taxon>Fusarium</taxon>
        <taxon>Fusarium solani species complex</taxon>
    </lineage>
</organism>
<proteinExistence type="predicted"/>
<evidence type="ECO:0000256" key="1">
    <source>
        <dbReference type="SAM" id="Phobius"/>
    </source>
</evidence>
<evidence type="ECO:0000313" key="3">
    <source>
        <dbReference type="Proteomes" id="UP000287124"/>
    </source>
</evidence>
<keyword evidence="1" id="KW-0472">Membrane</keyword>